<feature type="transmembrane region" description="Helical" evidence="1">
    <location>
        <begin position="392"/>
        <end position="410"/>
    </location>
</feature>
<keyword evidence="1" id="KW-0472">Membrane</keyword>
<dbReference type="EMBL" id="JAGZGG010000014">
    <property type="protein sequence ID" value="MBS5332350.1"/>
    <property type="molecule type" value="Genomic_DNA"/>
</dbReference>
<evidence type="ECO:0000313" key="3">
    <source>
        <dbReference type="Proteomes" id="UP000759273"/>
    </source>
</evidence>
<keyword evidence="1" id="KW-1133">Transmembrane helix</keyword>
<dbReference type="AlphaFoldDB" id="A0A943D947"/>
<gene>
    <name evidence="2" type="ORF">KHY36_07470</name>
</gene>
<feature type="transmembrane region" description="Helical" evidence="1">
    <location>
        <begin position="124"/>
        <end position="142"/>
    </location>
</feature>
<reference evidence="2" key="1">
    <citation type="submission" date="2021-02" db="EMBL/GenBank/DDBJ databases">
        <title>Infant gut strain persistence is associated with maternal origin, phylogeny, and functional potential including surface adhesion and iron acquisition.</title>
        <authorList>
            <person name="Lou Y.C."/>
        </authorList>
    </citation>
    <scope>NUCLEOTIDE SEQUENCE</scope>
    <source>
        <strain evidence="2">L3_101_000M1_dasL3_101_000M1_concoct_87</strain>
    </source>
</reference>
<organism evidence="2 3">
    <name type="scientific">Subdoligranulum variabile</name>
    <dbReference type="NCBI Taxonomy" id="214851"/>
    <lineage>
        <taxon>Bacteria</taxon>
        <taxon>Bacillati</taxon>
        <taxon>Bacillota</taxon>
        <taxon>Clostridia</taxon>
        <taxon>Eubacteriales</taxon>
        <taxon>Oscillospiraceae</taxon>
        <taxon>Subdoligranulum</taxon>
    </lineage>
</organism>
<proteinExistence type="predicted"/>
<comment type="caution">
    <text evidence="2">The sequence shown here is derived from an EMBL/GenBank/DDBJ whole genome shotgun (WGS) entry which is preliminary data.</text>
</comment>
<evidence type="ECO:0000256" key="1">
    <source>
        <dbReference type="SAM" id="Phobius"/>
    </source>
</evidence>
<feature type="transmembrane region" description="Helical" evidence="1">
    <location>
        <begin position="300"/>
        <end position="326"/>
    </location>
</feature>
<dbReference type="Proteomes" id="UP000759273">
    <property type="component" value="Unassembled WGS sequence"/>
</dbReference>
<accession>A0A943D947</accession>
<feature type="transmembrane region" description="Helical" evidence="1">
    <location>
        <begin position="148"/>
        <end position="167"/>
    </location>
</feature>
<feature type="transmembrane region" description="Helical" evidence="1">
    <location>
        <begin position="12"/>
        <end position="32"/>
    </location>
</feature>
<feature type="transmembrane region" description="Helical" evidence="1">
    <location>
        <begin position="363"/>
        <end position="380"/>
    </location>
</feature>
<feature type="transmembrane region" description="Helical" evidence="1">
    <location>
        <begin position="236"/>
        <end position="258"/>
    </location>
</feature>
<keyword evidence="1" id="KW-0812">Transmembrane</keyword>
<feature type="transmembrane region" description="Helical" evidence="1">
    <location>
        <begin position="94"/>
        <end position="115"/>
    </location>
</feature>
<evidence type="ECO:0000313" key="2">
    <source>
        <dbReference type="EMBL" id="MBS5332350.1"/>
    </source>
</evidence>
<name>A0A943D947_9FIRM</name>
<sequence>MKQQTKGGALHKVWQALPWLWMAAAYLFDLWYQLVPGKWIVDSDLASEMILSDLLNKEGTIISHNWFYSTELKVVNLQWFYRLGLLIFPNDWHLARTFGMAITLALFAAAMLFFVKCAGLGRAGLWMVGTLLWPFGQHYLVYAIYGGYYLVYTFFYMLVLALVLRSLNADKKHCALQWVLACVITAVAGMNGVKQLMVFHAPLCLAAAILLVLALHSCGKTDWKAALDVCRKEVRLLAASLVTAVAAAAGYFVSNAVLSRMYDFKSYNFIVWNRDEDWFTLDRILMDFFHEFGYENGSGVFHFGGIAAAVGLLLGCWMFFCIVRLLLRLDKLERNDKLLVLLLVAMLAVCGVAYTYFHEYYLYFWLMNMPVAIAVMAVEIKTEDFHILGARQLLGVGLAVCFTLCAVSTVRQEQEHPYLAHKGLNTAAEWLVDNGYTQGYSTFWNGNAMTELTSGKLEVWTLQSLDRDDVPNWLQPKSHLTTDPEHPFLLIDTETDGPAENAKLIQYGDCTEVYNDGRYVIYDFADADALHAAAQAAADAKQ</sequence>
<feature type="transmembrane region" description="Helical" evidence="1">
    <location>
        <begin position="197"/>
        <end position="215"/>
    </location>
</feature>
<feature type="transmembrane region" description="Helical" evidence="1">
    <location>
        <begin position="338"/>
        <end position="357"/>
    </location>
</feature>
<feature type="transmembrane region" description="Helical" evidence="1">
    <location>
        <begin position="174"/>
        <end position="191"/>
    </location>
</feature>
<protein>
    <submittedName>
        <fullName evidence="2">Uncharacterized protein</fullName>
    </submittedName>
</protein>